<dbReference type="EMBL" id="JAGSOY010000103">
    <property type="protein sequence ID" value="MBU2713767.1"/>
    <property type="molecule type" value="Genomic_DNA"/>
</dbReference>
<evidence type="ECO:0000313" key="3">
    <source>
        <dbReference type="Proteomes" id="UP000690515"/>
    </source>
</evidence>
<keyword evidence="3" id="KW-1185">Reference proteome</keyword>
<dbReference type="RefSeq" id="WP_215822051.1">
    <property type="nucleotide sequence ID" value="NZ_JAGSOY010000103.1"/>
</dbReference>
<comment type="caution">
    <text evidence="2">The sequence shown here is derived from an EMBL/GenBank/DDBJ whole genome shotgun (WGS) entry which is preliminary data.</text>
</comment>
<dbReference type="PANTHER" id="PTHR11614">
    <property type="entry name" value="PHOSPHOLIPASE-RELATED"/>
    <property type="match status" value="1"/>
</dbReference>
<dbReference type="InterPro" id="IPR051044">
    <property type="entry name" value="MAG_DAG_Lipase"/>
</dbReference>
<protein>
    <submittedName>
        <fullName evidence="2">Alpha/beta fold hydrolase</fullName>
    </submittedName>
</protein>
<dbReference type="Gene3D" id="3.40.50.1820">
    <property type="entry name" value="alpha/beta hydrolase"/>
    <property type="match status" value="1"/>
</dbReference>
<organism evidence="2 3">
    <name type="scientific">Zooshikella harenae</name>
    <dbReference type="NCBI Taxonomy" id="2827238"/>
    <lineage>
        <taxon>Bacteria</taxon>
        <taxon>Pseudomonadati</taxon>
        <taxon>Pseudomonadota</taxon>
        <taxon>Gammaproteobacteria</taxon>
        <taxon>Oceanospirillales</taxon>
        <taxon>Zooshikellaceae</taxon>
        <taxon>Zooshikella</taxon>
    </lineage>
</organism>
<dbReference type="InterPro" id="IPR029058">
    <property type="entry name" value="AB_hydrolase_fold"/>
</dbReference>
<dbReference type="Pfam" id="PF12146">
    <property type="entry name" value="Hydrolase_4"/>
    <property type="match status" value="1"/>
</dbReference>
<evidence type="ECO:0000259" key="1">
    <source>
        <dbReference type="Pfam" id="PF12146"/>
    </source>
</evidence>
<accession>A0ABS5ZI69</accession>
<feature type="domain" description="Serine aminopeptidase S33" evidence="1">
    <location>
        <begin position="27"/>
        <end position="260"/>
    </location>
</feature>
<gene>
    <name evidence="2" type="ORF">KCG35_22195</name>
</gene>
<dbReference type="InterPro" id="IPR022742">
    <property type="entry name" value="Hydrolase_4"/>
</dbReference>
<name>A0ABS5ZI69_9GAMM</name>
<proteinExistence type="predicted"/>
<sequence>MSTTTKEIEFILIDQVRLAAHKWIPTEIKGVVFYFHGLQSHGGWLWEVGNLFASNNLAFICIDRRGCGMSEGERQIIPPVNQLLLDYTLAISHCLNKLPKSVPINLFGHCLGGSILAALLNYKGFTIKFDSVVFCSAWLGKLYSTLNEKELEKIRFDKSDELWDAGLHAEDFTSDSRYSVFIDDDTLATRKLVSRSRKHLLDLEEYYLGSNWNCKKPVVFISGTDDTVVDLSSALSVFQDLTAGKGTIVHLPTSKHYLFFTEVKNSLVNWVSYLTVSKGNIHCV</sequence>
<dbReference type="SUPFAM" id="SSF53474">
    <property type="entry name" value="alpha/beta-Hydrolases"/>
    <property type="match status" value="1"/>
</dbReference>
<dbReference type="GO" id="GO:0016787">
    <property type="term" value="F:hydrolase activity"/>
    <property type="evidence" value="ECO:0007669"/>
    <property type="project" value="UniProtKB-KW"/>
</dbReference>
<keyword evidence="2" id="KW-0378">Hydrolase</keyword>
<dbReference type="Proteomes" id="UP000690515">
    <property type="component" value="Unassembled WGS sequence"/>
</dbReference>
<evidence type="ECO:0000313" key="2">
    <source>
        <dbReference type="EMBL" id="MBU2713767.1"/>
    </source>
</evidence>
<reference evidence="2 3" key="1">
    <citation type="submission" date="2021-04" db="EMBL/GenBank/DDBJ databases">
        <authorList>
            <person name="Pira H."/>
            <person name="Risdian C."/>
            <person name="Wink J."/>
        </authorList>
    </citation>
    <scope>NUCLEOTIDE SEQUENCE [LARGE SCALE GENOMIC DNA]</scope>
    <source>
        <strain evidence="2 3">WH53</strain>
    </source>
</reference>